<keyword evidence="5" id="KW-0998">Cell outer membrane</keyword>
<name>A0A3E1QBN6_9FLAO</name>
<evidence type="ECO:0000256" key="2">
    <source>
        <dbReference type="ARBA" id="ARBA00006275"/>
    </source>
</evidence>
<evidence type="ECO:0000256" key="3">
    <source>
        <dbReference type="ARBA" id="ARBA00022729"/>
    </source>
</evidence>
<reference evidence="7 8" key="1">
    <citation type="journal article" date="2007" name="Int. J. Syst. Evol. Microbiol.">
        <title>Marixanthomonas ophiurae gen. nov., sp. nov., a marine bacterium of the family Flavobacteriaceae isolated from a deep-sea brittle star.</title>
        <authorList>
            <person name="Romanenko L.A."/>
            <person name="Uchino M."/>
            <person name="Frolova G.M."/>
            <person name="Mikhailov V.V."/>
        </authorList>
    </citation>
    <scope>NUCLEOTIDE SEQUENCE [LARGE SCALE GENOMIC DNA]</scope>
    <source>
        <strain evidence="7 8">KMM 3046</strain>
    </source>
</reference>
<gene>
    <name evidence="7" type="ORF">DZ858_05555</name>
</gene>
<dbReference type="Proteomes" id="UP000261082">
    <property type="component" value="Unassembled WGS sequence"/>
</dbReference>
<dbReference type="OrthoDB" id="9794888at2"/>
<comment type="subcellular location">
    <subcellularLocation>
        <location evidence="1">Cell outer membrane</location>
    </subcellularLocation>
</comment>
<dbReference type="Gene3D" id="1.25.40.390">
    <property type="match status" value="1"/>
</dbReference>
<keyword evidence="3" id="KW-0732">Signal</keyword>
<feature type="domain" description="RagB/SusD" evidence="6">
    <location>
        <begin position="337"/>
        <end position="418"/>
    </location>
</feature>
<evidence type="ECO:0000256" key="4">
    <source>
        <dbReference type="ARBA" id="ARBA00023136"/>
    </source>
</evidence>
<evidence type="ECO:0000256" key="1">
    <source>
        <dbReference type="ARBA" id="ARBA00004442"/>
    </source>
</evidence>
<dbReference type="SUPFAM" id="SSF48452">
    <property type="entry name" value="TPR-like"/>
    <property type="match status" value="1"/>
</dbReference>
<dbReference type="GO" id="GO:0009279">
    <property type="term" value="C:cell outer membrane"/>
    <property type="evidence" value="ECO:0007669"/>
    <property type="project" value="UniProtKB-SubCell"/>
</dbReference>
<protein>
    <submittedName>
        <fullName evidence="7">RagB/SusD family nutrient uptake outer membrane protein</fullName>
    </submittedName>
</protein>
<evidence type="ECO:0000313" key="7">
    <source>
        <dbReference type="EMBL" id="RFN59526.1"/>
    </source>
</evidence>
<dbReference type="AlphaFoldDB" id="A0A3E1QBN6"/>
<proteinExistence type="inferred from homology"/>
<dbReference type="EMBL" id="QVID01000001">
    <property type="protein sequence ID" value="RFN59526.1"/>
    <property type="molecule type" value="Genomic_DNA"/>
</dbReference>
<evidence type="ECO:0000259" key="6">
    <source>
        <dbReference type="Pfam" id="PF07980"/>
    </source>
</evidence>
<dbReference type="InterPro" id="IPR011990">
    <property type="entry name" value="TPR-like_helical_dom_sf"/>
</dbReference>
<sequence length="443" mass="49419">MMKKYIFKILFFTSIVATLGSCEVEEFNDLNNAEVDVFEENLTRGDLQDLVGGILYSSRVRLGTYYDDCGVIGREYYRFSGSEPRFTGDLLGREGLILDNNTFYITGPWGARYRTVKNANLIIGFIEGQDLSALFTSAELSGTKGFLKTFIAYELLLNLNLTYDNGIRLDVDDENNLGPFVSRSAALTGIRVLLEEGANDLANGGAEFPYILSSGFDGFDTPSSFLQVNKAISARVAAYQGDYPAVLSFLDDSFLSLDGSTLNTGIFYNFSLNQTDIINPLFQAIDGLSSANARVAQPSFVTDAEVDDNRLEKVVELDEPLSQDDLEGNFALFRYETNISDIPIIRNEELILLYAEANININSTETVNALNIIRSSAELDPYTGPTDSASLTDEMLTQRRYSLFAEGHRWIDMRRFGRLDELPTDRPEDDVFSQFPIPLTENQ</sequence>
<evidence type="ECO:0000256" key="5">
    <source>
        <dbReference type="ARBA" id="ARBA00023237"/>
    </source>
</evidence>
<dbReference type="Pfam" id="PF07980">
    <property type="entry name" value="SusD_RagB"/>
    <property type="match status" value="1"/>
</dbReference>
<accession>A0A3E1QBN6</accession>
<dbReference type="InterPro" id="IPR012944">
    <property type="entry name" value="SusD_RagB_dom"/>
</dbReference>
<organism evidence="7 8">
    <name type="scientific">Marixanthomonas ophiurae</name>
    <dbReference type="NCBI Taxonomy" id="387659"/>
    <lineage>
        <taxon>Bacteria</taxon>
        <taxon>Pseudomonadati</taxon>
        <taxon>Bacteroidota</taxon>
        <taxon>Flavobacteriia</taxon>
        <taxon>Flavobacteriales</taxon>
        <taxon>Flavobacteriaceae</taxon>
        <taxon>Marixanthomonas</taxon>
    </lineage>
</organism>
<comment type="caution">
    <text evidence="7">The sequence shown here is derived from an EMBL/GenBank/DDBJ whole genome shotgun (WGS) entry which is preliminary data.</text>
</comment>
<dbReference type="PROSITE" id="PS51257">
    <property type="entry name" value="PROKAR_LIPOPROTEIN"/>
    <property type="match status" value="1"/>
</dbReference>
<evidence type="ECO:0000313" key="8">
    <source>
        <dbReference type="Proteomes" id="UP000261082"/>
    </source>
</evidence>
<keyword evidence="4" id="KW-0472">Membrane</keyword>
<comment type="similarity">
    <text evidence="2">Belongs to the SusD family.</text>
</comment>
<dbReference type="CDD" id="cd08977">
    <property type="entry name" value="SusD"/>
    <property type="match status" value="1"/>
</dbReference>
<keyword evidence="8" id="KW-1185">Reference proteome</keyword>